<evidence type="ECO:0000256" key="1">
    <source>
        <dbReference type="SAM" id="Phobius"/>
    </source>
</evidence>
<keyword evidence="1" id="KW-0472">Membrane</keyword>
<gene>
    <name evidence="2" type="ORF">EBO34_01055</name>
</gene>
<feature type="transmembrane region" description="Helical" evidence="1">
    <location>
        <begin position="43"/>
        <end position="60"/>
    </location>
</feature>
<reference evidence="2 3" key="1">
    <citation type="submission" date="2018-10" db="EMBL/GenBank/DDBJ databases">
        <title>Bacillus Keqinensis sp. nov., a moderately halophilic bacterium isolated from a saline-alkaline lake.</title>
        <authorList>
            <person name="Wang H."/>
        </authorList>
    </citation>
    <scope>NUCLEOTIDE SEQUENCE [LARGE SCALE GENOMIC DNA]</scope>
    <source>
        <strain evidence="2 3">KQ-3</strain>
    </source>
</reference>
<dbReference type="OrthoDB" id="2455517at2"/>
<feature type="transmembrane region" description="Helical" evidence="1">
    <location>
        <begin position="6"/>
        <end position="23"/>
    </location>
</feature>
<evidence type="ECO:0000313" key="2">
    <source>
        <dbReference type="EMBL" id="RNA68589.1"/>
    </source>
</evidence>
<name>A0A3M7TTH3_9BACI</name>
<dbReference type="Proteomes" id="UP000278746">
    <property type="component" value="Unassembled WGS sequence"/>
</dbReference>
<protein>
    <submittedName>
        <fullName evidence="2">Uncharacterized protein</fullName>
    </submittedName>
</protein>
<evidence type="ECO:0000313" key="3">
    <source>
        <dbReference type="Proteomes" id="UP000278746"/>
    </source>
</evidence>
<sequence>MMLAMVLQLVVFILLFGGIYFVIKKQRRMGVAMVKGRSRNWFFTLYICALLICAAAFYLIPGEQFNQTVALEYEAAFEAEEELRTLLNEGRYEEAVGNLVNSFTFDYFDDVVVVNAMYRDYFDGSVIVDATDELDGEMEAYLYMGRSYVDGFDFTGQINAPHLVVHEDELQIHLEETNISFANLGKEFTISQFMEDNDSDDPFGHRSSSSYHGSTYIYLRVPAGVSVESADDGLYVEEVKR</sequence>
<organism evidence="2 3">
    <name type="scientific">Alteribacter keqinensis</name>
    <dbReference type="NCBI Taxonomy" id="2483800"/>
    <lineage>
        <taxon>Bacteria</taxon>
        <taxon>Bacillati</taxon>
        <taxon>Bacillota</taxon>
        <taxon>Bacilli</taxon>
        <taxon>Bacillales</taxon>
        <taxon>Bacillaceae</taxon>
        <taxon>Alteribacter</taxon>
    </lineage>
</organism>
<dbReference type="EMBL" id="RHIB01000001">
    <property type="protein sequence ID" value="RNA68589.1"/>
    <property type="molecule type" value="Genomic_DNA"/>
</dbReference>
<dbReference type="AlphaFoldDB" id="A0A3M7TTH3"/>
<accession>A0A3M7TTH3</accession>
<keyword evidence="3" id="KW-1185">Reference proteome</keyword>
<dbReference type="RefSeq" id="WP_122896115.1">
    <property type="nucleotide sequence ID" value="NZ_RHIB01000001.1"/>
</dbReference>
<comment type="caution">
    <text evidence="2">The sequence shown here is derived from an EMBL/GenBank/DDBJ whole genome shotgun (WGS) entry which is preliminary data.</text>
</comment>
<proteinExistence type="predicted"/>
<keyword evidence="1" id="KW-0812">Transmembrane</keyword>
<keyword evidence="1" id="KW-1133">Transmembrane helix</keyword>